<dbReference type="InterPro" id="IPR051917">
    <property type="entry name" value="Transposase-Integrase"/>
</dbReference>
<accession>A0ABW1RQW4</accession>
<dbReference type="PANTHER" id="PTHR10948">
    <property type="entry name" value="TRANSPOSASE"/>
    <property type="match status" value="1"/>
</dbReference>
<feature type="domain" description="Integrase catalytic" evidence="2">
    <location>
        <begin position="186"/>
        <end position="348"/>
    </location>
</feature>
<feature type="non-terminal residue" evidence="3">
    <location>
        <position position="357"/>
    </location>
</feature>
<dbReference type="Proteomes" id="UP001596288">
    <property type="component" value="Unassembled WGS sequence"/>
</dbReference>
<evidence type="ECO:0000256" key="1">
    <source>
        <dbReference type="ARBA" id="ARBA00023172"/>
    </source>
</evidence>
<dbReference type="RefSeq" id="WP_376988203.1">
    <property type="nucleotide sequence ID" value="NZ_JBHSSF010000051.1"/>
</dbReference>
<evidence type="ECO:0000313" key="4">
    <source>
        <dbReference type="Proteomes" id="UP001596288"/>
    </source>
</evidence>
<protein>
    <submittedName>
        <fullName evidence="3">IS30 family transposase</fullName>
    </submittedName>
</protein>
<dbReference type="InterPro" id="IPR001584">
    <property type="entry name" value="Integrase_cat-core"/>
</dbReference>
<name>A0ABW1RQW4_9LACO</name>
<dbReference type="InterPro" id="IPR025246">
    <property type="entry name" value="IS30-like_HTH"/>
</dbReference>
<dbReference type="SUPFAM" id="SSF53098">
    <property type="entry name" value="Ribonuclease H-like"/>
    <property type="match status" value="1"/>
</dbReference>
<dbReference type="Gene3D" id="3.30.420.10">
    <property type="entry name" value="Ribonuclease H-like superfamily/Ribonuclease H"/>
    <property type="match status" value="1"/>
</dbReference>
<dbReference type="InterPro" id="IPR012337">
    <property type="entry name" value="RNaseH-like_sf"/>
</dbReference>
<evidence type="ECO:0000259" key="2">
    <source>
        <dbReference type="PROSITE" id="PS50994"/>
    </source>
</evidence>
<dbReference type="Pfam" id="PF13936">
    <property type="entry name" value="HTH_38"/>
    <property type="match status" value="1"/>
</dbReference>
<gene>
    <name evidence="3" type="ORF">ACFQAV_13415</name>
</gene>
<dbReference type="InterPro" id="IPR036397">
    <property type="entry name" value="RNaseH_sf"/>
</dbReference>
<organism evidence="3 4">
    <name type="scientific">Companilactobacillus huachuanensis</name>
    <dbReference type="NCBI Taxonomy" id="2559914"/>
    <lineage>
        <taxon>Bacteria</taxon>
        <taxon>Bacillati</taxon>
        <taxon>Bacillota</taxon>
        <taxon>Bacilli</taxon>
        <taxon>Lactobacillales</taxon>
        <taxon>Lactobacillaceae</taxon>
        <taxon>Companilactobacillus</taxon>
    </lineage>
</organism>
<sequence>MKEVFALVQEQITINRIKGHHLTEIERGKIASLHQLGHSNRKIAKILSVCPQTINNELKRGEIRQVKKINGITKYHDEYIPEAAQARYVDRRKACHRPIKMPQVLEFIAYFVRHFKDDGWSPDAAFGRAKTSGLFEPDEMVCTQTLYKYIDAQLLEVRNIDLISKMSRKLPKRVVRINKHVLGLSIEDRPIEVETRNEFGHFEIDTIVGLRNGQESVILTMIERKTRFQIIRLIDGRDADSVAYTMNQIIDEYGSVIKSITADNGPEFSTLTSVMDSIAPVYFTHPFTSSERGTNEVHNRMVRRDFPKGISLDEATPAEVAQTAKKLNNLPRKIVGYQTPTELFNKQCNEINTICLT</sequence>
<dbReference type="Gene3D" id="1.10.10.60">
    <property type="entry name" value="Homeodomain-like"/>
    <property type="match status" value="1"/>
</dbReference>
<proteinExistence type="predicted"/>
<dbReference type="PROSITE" id="PS50994">
    <property type="entry name" value="INTEGRASE"/>
    <property type="match status" value="1"/>
</dbReference>
<keyword evidence="4" id="KW-1185">Reference proteome</keyword>
<dbReference type="EMBL" id="JBHSSF010000051">
    <property type="protein sequence ID" value="MFC6177807.1"/>
    <property type="molecule type" value="Genomic_DNA"/>
</dbReference>
<comment type="caution">
    <text evidence="3">The sequence shown here is derived from an EMBL/GenBank/DDBJ whole genome shotgun (WGS) entry which is preliminary data.</text>
</comment>
<reference evidence="4" key="1">
    <citation type="journal article" date="2019" name="Int. J. Syst. Evol. Microbiol.">
        <title>The Global Catalogue of Microorganisms (GCM) 10K type strain sequencing project: providing services to taxonomists for standard genome sequencing and annotation.</title>
        <authorList>
            <consortium name="The Broad Institute Genomics Platform"/>
            <consortium name="The Broad Institute Genome Sequencing Center for Infectious Disease"/>
            <person name="Wu L."/>
            <person name="Ma J."/>
        </authorList>
    </citation>
    <scope>NUCLEOTIDE SEQUENCE [LARGE SCALE GENOMIC DNA]</scope>
    <source>
        <strain evidence="4">CCM 8927</strain>
    </source>
</reference>
<keyword evidence="1" id="KW-0233">DNA recombination</keyword>
<dbReference type="InterPro" id="IPR053392">
    <property type="entry name" value="Transposase_IS30-like"/>
</dbReference>
<dbReference type="PANTHER" id="PTHR10948:SF23">
    <property type="entry name" value="TRANSPOSASE INSI FOR INSERTION SEQUENCE ELEMENT IS30A-RELATED"/>
    <property type="match status" value="1"/>
</dbReference>
<dbReference type="NCBIfam" id="NF033563">
    <property type="entry name" value="transpos_IS30"/>
    <property type="match status" value="1"/>
</dbReference>
<evidence type="ECO:0000313" key="3">
    <source>
        <dbReference type="EMBL" id="MFC6177807.1"/>
    </source>
</evidence>